<protein>
    <submittedName>
        <fullName evidence="2">Uncharacterized protein</fullName>
    </submittedName>
</protein>
<sequence>MTIMKPEPGGWRGGTGLGVLGIVWFFGTLTLGYLGVANGLVFAGGTSRNAELAQVLIYAALTLGFGAPVVGLFVAMNLGNKAGTVIYGLIVLGLATLVLVMMSKDRSNHVYKQDPPICTAPPEKALGVPGC</sequence>
<dbReference type="RefSeq" id="WP_271278412.1">
    <property type="nucleotide sequence ID" value="NZ_BAABFD010000001.1"/>
</dbReference>
<proteinExistence type="predicted"/>
<feature type="transmembrane region" description="Helical" evidence="1">
    <location>
        <begin position="20"/>
        <end position="43"/>
    </location>
</feature>
<dbReference type="EMBL" id="JAPNUD010000097">
    <property type="protein sequence ID" value="MDA0644419.1"/>
    <property type="molecule type" value="Genomic_DNA"/>
</dbReference>
<organism evidence="2 3">
    <name type="scientific">Nonomuraea ferruginea</name>
    <dbReference type="NCBI Taxonomy" id="46174"/>
    <lineage>
        <taxon>Bacteria</taxon>
        <taxon>Bacillati</taxon>
        <taxon>Actinomycetota</taxon>
        <taxon>Actinomycetes</taxon>
        <taxon>Streptosporangiales</taxon>
        <taxon>Streptosporangiaceae</taxon>
        <taxon>Nonomuraea</taxon>
    </lineage>
</organism>
<feature type="transmembrane region" description="Helical" evidence="1">
    <location>
        <begin position="55"/>
        <end position="76"/>
    </location>
</feature>
<dbReference type="Proteomes" id="UP001212498">
    <property type="component" value="Unassembled WGS sequence"/>
</dbReference>
<evidence type="ECO:0000313" key="2">
    <source>
        <dbReference type="EMBL" id="MDA0644419.1"/>
    </source>
</evidence>
<name>A0ABT4T576_9ACTN</name>
<comment type="caution">
    <text evidence="2">The sequence shown here is derived from an EMBL/GenBank/DDBJ whole genome shotgun (WGS) entry which is preliminary data.</text>
</comment>
<accession>A0ABT4T576</accession>
<keyword evidence="1" id="KW-0472">Membrane</keyword>
<keyword evidence="1" id="KW-1133">Transmembrane helix</keyword>
<keyword evidence="1" id="KW-0812">Transmembrane</keyword>
<evidence type="ECO:0000256" key="1">
    <source>
        <dbReference type="SAM" id="Phobius"/>
    </source>
</evidence>
<keyword evidence="3" id="KW-1185">Reference proteome</keyword>
<feature type="transmembrane region" description="Helical" evidence="1">
    <location>
        <begin position="82"/>
        <end position="102"/>
    </location>
</feature>
<reference evidence="2 3" key="1">
    <citation type="submission" date="2022-11" db="EMBL/GenBank/DDBJ databases">
        <title>Nonomuraea corallina sp. nov., a new species of the genus Nonomuraea isolated from sea side sediment in Thai sea.</title>
        <authorList>
            <person name="Ngamcharungchit C."/>
            <person name="Matsumoto A."/>
            <person name="Suriyachadkun C."/>
            <person name="Panbangred W."/>
            <person name="Inahashi Y."/>
            <person name="Intra B."/>
        </authorList>
    </citation>
    <scope>NUCLEOTIDE SEQUENCE [LARGE SCALE GENOMIC DNA]</scope>
    <source>
        <strain evidence="2 3">DSM 43553</strain>
    </source>
</reference>
<evidence type="ECO:0000313" key="3">
    <source>
        <dbReference type="Proteomes" id="UP001212498"/>
    </source>
</evidence>
<gene>
    <name evidence="2" type="ORF">OUY24_27640</name>
</gene>